<sequence length="83" mass="9243">MIRLQYFASFRERLGLDAESLPWTPALISLRAVRDLLAERGEPWATTLSHSGLMCARNEVLCDLDEPLHDGDDIAFFPPVTGG</sequence>
<proteinExistence type="predicted"/>
<dbReference type="Pfam" id="PF02597">
    <property type="entry name" value="ThiS"/>
    <property type="match status" value="1"/>
</dbReference>
<name>A0A1B2F516_PSEPU</name>
<dbReference type="EMBL" id="CP016634">
    <property type="protein sequence ID" value="ANY87274.1"/>
    <property type="molecule type" value="Genomic_DNA"/>
</dbReference>
<reference evidence="1" key="1">
    <citation type="submission" date="2016-07" db="EMBL/GenBank/DDBJ databases">
        <title>New class B carbapenemase carried by novel plasmid in Pseudomonas putida enviromental strain in eastern Amazonia.</title>
        <authorList>
            <person name="Souza C.O."/>
            <person name="Lima K.V."/>
            <person name="Brasiliense D.M."/>
            <person name="Perez-Chaparro P.J."/>
            <person name="Mamizuka E.M."/>
            <person name="Lima M.O."/>
            <person name="Lima L.N."/>
            <person name="McCulloch J.A."/>
        </authorList>
    </citation>
    <scope>NUCLEOTIDE SEQUENCE [LARGE SCALE GENOMIC DNA]</scope>
    <source>
        <strain evidence="1">IEC33019</strain>
    </source>
</reference>
<accession>A0A1B2F516</accession>
<dbReference type="AlphaFoldDB" id="A0A1B2F516"/>
<gene>
    <name evidence="1" type="primary">moaD_1</name>
    <name evidence="1" type="ORF">IEC33019_1711</name>
</gene>
<dbReference type="Gene3D" id="3.10.20.30">
    <property type="match status" value="1"/>
</dbReference>
<organism evidence="1">
    <name type="scientific">Pseudomonas putida</name>
    <name type="common">Arthrobacter siderocapsulatus</name>
    <dbReference type="NCBI Taxonomy" id="303"/>
    <lineage>
        <taxon>Bacteria</taxon>
        <taxon>Pseudomonadati</taxon>
        <taxon>Pseudomonadota</taxon>
        <taxon>Gammaproteobacteria</taxon>
        <taxon>Pseudomonadales</taxon>
        <taxon>Pseudomonadaceae</taxon>
        <taxon>Pseudomonas</taxon>
    </lineage>
</organism>
<dbReference type="CDD" id="cd00754">
    <property type="entry name" value="Ubl_MoaD"/>
    <property type="match status" value="1"/>
</dbReference>
<dbReference type="InterPro" id="IPR003749">
    <property type="entry name" value="ThiS/MoaD-like"/>
</dbReference>
<dbReference type="InterPro" id="IPR016155">
    <property type="entry name" value="Mopterin_synth/thiamin_S_b"/>
</dbReference>
<dbReference type="InterPro" id="IPR012675">
    <property type="entry name" value="Beta-grasp_dom_sf"/>
</dbReference>
<protein>
    <submittedName>
        <fullName evidence="1">Molybdopterin synthase sulfur carrier subunit</fullName>
    </submittedName>
</protein>
<dbReference type="SUPFAM" id="SSF54285">
    <property type="entry name" value="MoaD/ThiS"/>
    <property type="match status" value="1"/>
</dbReference>
<evidence type="ECO:0000313" key="1">
    <source>
        <dbReference type="EMBL" id="ANY87274.1"/>
    </source>
</evidence>
<dbReference type="RefSeq" id="WP_070091075.1">
    <property type="nucleotide sequence ID" value="NZ_CP016634.1"/>
</dbReference>